<feature type="region of interest" description="Disordered" evidence="7">
    <location>
        <begin position="394"/>
        <end position="478"/>
    </location>
</feature>
<name>A0A8H8CNH6_PSICU</name>
<feature type="region of interest" description="Disordered" evidence="7">
    <location>
        <begin position="25"/>
        <end position="109"/>
    </location>
</feature>
<accession>A0A8H8CNH6</accession>
<evidence type="ECO:0000256" key="3">
    <source>
        <dbReference type="ARBA" id="ARBA00022763"/>
    </source>
</evidence>
<dbReference type="AlphaFoldDB" id="A0A8H8CNH6"/>
<feature type="compositionally biased region" description="Basic and acidic residues" evidence="7">
    <location>
        <begin position="430"/>
        <end position="440"/>
    </location>
</feature>
<dbReference type="GO" id="GO:0006289">
    <property type="term" value="P:nucleotide-excision repair"/>
    <property type="evidence" value="ECO:0007669"/>
    <property type="project" value="InterPro"/>
</dbReference>
<dbReference type="GO" id="GO:0016787">
    <property type="term" value="F:hydrolase activity"/>
    <property type="evidence" value="ECO:0007669"/>
    <property type="project" value="UniProtKB-KW"/>
</dbReference>
<dbReference type="GO" id="GO:0004519">
    <property type="term" value="F:endonuclease activity"/>
    <property type="evidence" value="ECO:0007669"/>
    <property type="project" value="UniProtKB-KW"/>
</dbReference>
<evidence type="ECO:0000256" key="4">
    <source>
        <dbReference type="ARBA" id="ARBA00022769"/>
    </source>
</evidence>
<keyword evidence="6" id="KW-0234">DNA repair</keyword>
<evidence type="ECO:0000313" key="8">
    <source>
        <dbReference type="EMBL" id="KAG5172967.1"/>
    </source>
</evidence>
<dbReference type="Gene3D" id="3.20.20.150">
    <property type="entry name" value="Divalent-metal-dependent TIM barrel enzymes"/>
    <property type="match status" value="1"/>
</dbReference>
<evidence type="ECO:0000256" key="1">
    <source>
        <dbReference type="ARBA" id="ARBA00022722"/>
    </source>
</evidence>
<feature type="compositionally biased region" description="Acidic residues" evidence="7">
    <location>
        <begin position="441"/>
        <end position="452"/>
    </location>
</feature>
<organism evidence="8">
    <name type="scientific">Psilocybe cubensis</name>
    <name type="common">Psychedelic mushroom</name>
    <name type="synonym">Stropharia cubensis</name>
    <dbReference type="NCBI Taxonomy" id="181762"/>
    <lineage>
        <taxon>Eukaryota</taxon>
        <taxon>Fungi</taxon>
        <taxon>Dikarya</taxon>
        <taxon>Basidiomycota</taxon>
        <taxon>Agaricomycotina</taxon>
        <taxon>Agaricomycetes</taxon>
        <taxon>Agaricomycetidae</taxon>
        <taxon>Agaricales</taxon>
        <taxon>Agaricineae</taxon>
        <taxon>Strophariaceae</taxon>
        <taxon>Psilocybe</taxon>
    </lineage>
</organism>
<feature type="compositionally biased region" description="Basic and acidic residues" evidence="7">
    <location>
        <begin position="30"/>
        <end position="39"/>
    </location>
</feature>
<evidence type="ECO:0000256" key="7">
    <source>
        <dbReference type="SAM" id="MobiDB-lite"/>
    </source>
</evidence>
<sequence>MNDMTSCRVLRRSSRLLSVSNNVATDTPIDAEKPVDRETTSSILQKRKRSVQEASQDQSSGVLAPKTYTGSKKRNLQAPKEQMSVSTANDDDELPSRVGQSKAKRIRERKPSPVYVIPDVQRKETSFRGRLGYACLNTIMRNKKPASESVFCSRTCRLDSVLKNGIEWVKDLGRKNVQDLLTLIQWNEDNHIRFFRVSSEMFPFASHGVHGYSLEFCAPELAKAGDLAKKYGHRLTTHPGQFTQLGSPKPAVVDAAIRDLAYHAQMLDLMGLDQDSVMIIHGGGVYGDKLATLERLKQSIKNLPDNIRNRLVLENDEMCYNAEDLLPICEELSIPLVFDYHHDKIFPSSIPPAKIIERANVIWQRRGIKPKQHLSEQRPGAVTVMERRAHADRCENLPDDLPDDMASLRPAKANPTMHTAGRKSNKRARANLEKEAIDKAEAEEENEIDDDCVSSRSSCGSDSEMFIERQNGAAGRST</sequence>
<dbReference type="PANTHER" id="PTHR31290:SF5">
    <property type="entry name" value="UV-DAMAGE ENDONUCLEASE"/>
    <property type="match status" value="1"/>
</dbReference>
<keyword evidence="1" id="KW-0540">Nuclease</keyword>
<evidence type="ECO:0000256" key="6">
    <source>
        <dbReference type="ARBA" id="ARBA00023204"/>
    </source>
</evidence>
<dbReference type="GO" id="GO:0005634">
    <property type="term" value="C:nucleus"/>
    <property type="evidence" value="ECO:0007669"/>
    <property type="project" value="TreeGrafter"/>
</dbReference>
<evidence type="ECO:0008006" key="9">
    <source>
        <dbReference type="Google" id="ProtNLM"/>
    </source>
</evidence>
<dbReference type="SUPFAM" id="SSF51658">
    <property type="entry name" value="Xylose isomerase-like"/>
    <property type="match status" value="1"/>
</dbReference>
<gene>
    <name evidence="8" type="ORF">JR316_002472</name>
</gene>
<feature type="compositionally biased region" description="Polar residues" evidence="7">
    <location>
        <begin position="52"/>
        <end position="61"/>
    </location>
</feature>
<dbReference type="InterPro" id="IPR004601">
    <property type="entry name" value="UvdE"/>
</dbReference>
<keyword evidence="2" id="KW-0255">Endonuclease</keyword>
<feature type="compositionally biased region" description="Low complexity" evidence="7">
    <location>
        <begin position="454"/>
        <end position="463"/>
    </location>
</feature>
<dbReference type="GO" id="GO:0043504">
    <property type="term" value="P:mitochondrial DNA repair"/>
    <property type="evidence" value="ECO:0007669"/>
    <property type="project" value="TreeGrafter"/>
</dbReference>
<dbReference type="GO" id="GO:0009411">
    <property type="term" value="P:response to UV"/>
    <property type="evidence" value="ECO:0007669"/>
    <property type="project" value="InterPro"/>
</dbReference>
<evidence type="ECO:0000256" key="2">
    <source>
        <dbReference type="ARBA" id="ARBA00022759"/>
    </source>
</evidence>
<dbReference type="GO" id="GO:0005739">
    <property type="term" value="C:mitochondrion"/>
    <property type="evidence" value="ECO:0007669"/>
    <property type="project" value="TreeGrafter"/>
</dbReference>
<protein>
    <recommendedName>
        <fullName evidence="9">UV-endonuclease UvdE</fullName>
    </recommendedName>
</protein>
<dbReference type="EMBL" id="JAFIQS010000002">
    <property type="protein sequence ID" value="KAG5172967.1"/>
    <property type="molecule type" value="Genomic_DNA"/>
</dbReference>
<reference evidence="8" key="1">
    <citation type="submission" date="2021-02" db="EMBL/GenBank/DDBJ databases">
        <title>Psilocybe cubensis genome.</title>
        <authorList>
            <person name="Mckernan K.J."/>
            <person name="Crawford S."/>
            <person name="Trippe A."/>
            <person name="Kane L.T."/>
            <person name="Mclaughlin S."/>
        </authorList>
    </citation>
    <scope>NUCLEOTIDE SEQUENCE [LARGE SCALE GENOMIC DNA]</scope>
    <source>
        <strain evidence="8">MGC-MH-2018</strain>
    </source>
</reference>
<comment type="caution">
    <text evidence="8">The sequence shown here is derived from an EMBL/GenBank/DDBJ whole genome shotgun (WGS) entry which is preliminary data.</text>
</comment>
<evidence type="ECO:0000256" key="5">
    <source>
        <dbReference type="ARBA" id="ARBA00022801"/>
    </source>
</evidence>
<dbReference type="PANTHER" id="PTHR31290">
    <property type="entry name" value="UV-DAMAGE ENDONUCLEASE"/>
    <property type="match status" value="1"/>
</dbReference>
<feature type="compositionally biased region" description="Basic residues" evidence="7">
    <location>
        <begin position="420"/>
        <end position="429"/>
    </location>
</feature>
<dbReference type="NCBIfam" id="TIGR00629">
    <property type="entry name" value="uvde"/>
    <property type="match status" value="1"/>
</dbReference>
<keyword evidence="5" id="KW-0378">Hydrolase</keyword>
<keyword evidence="4" id="KW-0228">DNA excision</keyword>
<dbReference type="InterPro" id="IPR036237">
    <property type="entry name" value="Xyl_isomerase-like_sf"/>
</dbReference>
<keyword evidence="3" id="KW-0227">DNA damage</keyword>
<dbReference type="Pfam" id="PF03851">
    <property type="entry name" value="UvdE"/>
    <property type="match status" value="1"/>
</dbReference>
<proteinExistence type="predicted"/>